<dbReference type="InterPro" id="IPR020103">
    <property type="entry name" value="PsdUridine_synth_cat_dom_sf"/>
</dbReference>
<evidence type="ECO:0000256" key="4">
    <source>
        <dbReference type="ARBA" id="ARBA00023235"/>
    </source>
</evidence>
<dbReference type="CDD" id="cd02573">
    <property type="entry name" value="PseudoU_synth_EcTruB"/>
    <property type="match status" value="1"/>
</dbReference>
<evidence type="ECO:0000313" key="8">
    <source>
        <dbReference type="EMBL" id="KGN02852.1"/>
    </source>
</evidence>
<keyword evidence="3 5" id="KW-0819">tRNA processing</keyword>
<dbReference type="PANTHER" id="PTHR13767:SF2">
    <property type="entry name" value="PSEUDOURIDYLATE SYNTHASE TRUB1"/>
    <property type="match status" value="1"/>
</dbReference>
<dbReference type="InterPro" id="IPR032819">
    <property type="entry name" value="TruB_C"/>
</dbReference>
<reference evidence="8 9" key="1">
    <citation type="submission" date="2014-01" db="EMBL/GenBank/DDBJ databases">
        <title>Plasmidome dynamics in the species complex Clostridium novyi sensu lato converts strains of independent lineages into distinctly different pathogens.</title>
        <authorList>
            <person name="Skarin H."/>
            <person name="Segerman B."/>
        </authorList>
    </citation>
    <scope>NUCLEOTIDE SEQUENCE [LARGE SCALE GENOMIC DNA]</scope>
    <source>
        <strain evidence="8 9">4570</strain>
    </source>
</reference>
<dbReference type="InterPro" id="IPR014780">
    <property type="entry name" value="tRNA_psdUridine_synth_TruB"/>
</dbReference>
<dbReference type="GO" id="GO:0160148">
    <property type="term" value="F:tRNA pseudouridine(55) synthase activity"/>
    <property type="evidence" value="ECO:0007669"/>
    <property type="project" value="UniProtKB-EC"/>
</dbReference>
<evidence type="ECO:0000256" key="1">
    <source>
        <dbReference type="ARBA" id="ARBA00000385"/>
    </source>
</evidence>
<feature type="domain" description="tRNA pseudouridylate synthase B C-terminal" evidence="7">
    <location>
        <begin position="171"/>
        <end position="211"/>
    </location>
</feature>
<feature type="domain" description="Pseudouridine synthase II N-terminal" evidence="6">
    <location>
        <begin position="23"/>
        <end position="170"/>
    </location>
</feature>
<dbReference type="GO" id="GO:1990481">
    <property type="term" value="P:mRNA pseudouridine synthesis"/>
    <property type="evidence" value="ECO:0007669"/>
    <property type="project" value="TreeGrafter"/>
</dbReference>
<comment type="catalytic activity">
    <reaction evidence="1 5">
        <text>uridine(55) in tRNA = pseudouridine(55) in tRNA</text>
        <dbReference type="Rhea" id="RHEA:42532"/>
        <dbReference type="Rhea" id="RHEA-COMP:10101"/>
        <dbReference type="Rhea" id="RHEA-COMP:10102"/>
        <dbReference type="ChEBI" id="CHEBI:65314"/>
        <dbReference type="ChEBI" id="CHEBI:65315"/>
        <dbReference type="EC" id="5.4.99.25"/>
    </reaction>
</comment>
<dbReference type="GO" id="GO:0031119">
    <property type="term" value="P:tRNA pseudouridine synthesis"/>
    <property type="evidence" value="ECO:0007669"/>
    <property type="project" value="UniProtKB-UniRule"/>
</dbReference>
<feature type="active site" description="Nucleophile" evidence="5">
    <location>
        <position position="38"/>
    </location>
</feature>
<dbReference type="InterPro" id="IPR002501">
    <property type="entry name" value="PsdUridine_synth_N"/>
</dbReference>
<dbReference type="HAMAP" id="MF_01080">
    <property type="entry name" value="TruB_bact"/>
    <property type="match status" value="1"/>
</dbReference>
<evidence type="ECO:0000256" key="2">
    <source>
        <dbReference type="ARBA" id="ARBA00005642"/>
    </source>
</evidence>
<comment type="similarity">
    <text evidence="2 5">Belongs to the pseudouridine synthase TruB family. Type 1 subfamily.</text>
</comment>
<evidence type="ECO:0000259" key="6">
    <source>
        <dbReference type="Pfam" id="PF01509"/>
    </source>
</evidence>
<dbReference type="RefSeq" id="WP_039249146.1">
    <property type="nucleotide sequence ID" value="NZ_JDRX01000005.1"/>
</dbReference>
<dbReference type="Pfam" id="PF01509">
    <property type="entry name" value="TruB_N"/>
    <property type="match status" value="1"/>
</dbReference>
<evidence type="ECO:0000256" key="5">
    <source>
        <dbReference type="HAMAP-Rule" id="MF_01080"/>
    </source>
</evidence>
<dbReference type="Gene3D" id="3.30.2350.10">
    <property type="entry name" value="Pseudouridine synthase"/>
    <property type="match status" value="1"/>
</dbReference>
<name>A0AA89CN97_CLONO</name>
<dbReference type="EC" id="5.4.99.25" evidence="5"/>
<dbReference type="Pfam" id="PF16198">
    <property type="entry name" value="TruB_C_2"/>
    <property type="match status" value="1"/>
</dbReference>
<organism evidence="8 9">
    <name type="scientific">Clostridium novyi A str. 4570</name>
    <dbReference type="NCBI Taxonomy" id="1444290"/>
    <lineage>
        <taxon>Bacteria</taxon>
        <taxon>Bacillati</taxon>
        <taxon>Bacillota</taxon>
        <taxon>Clostridia</taxon>
        <taxon>Eubacteriales</taxon>
        <taxon>Clostridiaceae</taxon>
        <taxon>Clostridium</taxon>
    </lineage>
</organism>
<evidence type="ECO:0000259" key="7">
    <source>
        <dbReference type="Pfam" id="PF16198"/>
    </source>
</evidence>
<gene>
    <name evidence="5 8" type="primary">truB</name>
    <name evidence="8" type="ORF">Z969_03600</name>
</gene>
<proteinExistence type="inferred from homology"/>
<accession>A0AA89CN97</accession>
<dbReference type="PANTHER" id="PTHR13767">
    <property type="entry name" value="TRNA-PSEUDOURIDINE SYNTHASE"/>
    <property type="match status" value="1"/>
</dbReference>
<comment type="caution">
    <text evidence="8">The sequence shown here is derived from an EMBL/GenBank/DDBJ whole genome shotgun (WGS) entry which is preliminary data.</text>
</comment>
<dbReference type="Proteomes" id="UP000030016">
    <property type="component" value="Unassembled WGS sequence"/>
</dbReference>
<sequence length="289" mass="32560">MDGILNVYKPIGITSFDVVRQIKKVTGIKKIGHTGTLDPLACGVLPVCIGKGTKVVDYLMKDFKVYEATLKLGITTDTYDREGKELSISEVNVSLNEIECAVNSFLGDSFQVPPMYSALKVNGKRLYELAREGKSIEREARPITIYDINILHIDIPYVKFRVKCSKGTYIRSLCYDIGNNLKCGATMWDLERVQSGAFTKENSIELNKLTTDNINDYIISIDESLNQYDKAFVSSKCEKLLVNGVRIGDKRLLPNLDINKMYRIYSEDNKFLGLGMRNSKGLKIEKLLL</sequence>
<dbReference type="AlphaFoldDB" id="A0AA89CN97"/>
<evidence type="ECO:0000313" key="9">
    <source>
        <dbReference type="Proteomes" id="UP000030016"/>
    </source>
</evidence>
<evidence type="ECO:0000256" key="3">
    <source>
        <dbReference type="ARBA" id="ARBA00022694"/>
    </source>
</evidence>
<dbReference type="NCBIfam" id="TIGR00431">
    <property type="entry name" value="TruB"/>
    <property type="match status" value="1"/>
</dbReference>
<dbReference type="EMBL" id="JDRX01000005">
    <property type="protein sequence ID" value="KGN02852.1"/>
    <property type="molecule type" value="Genomic_DNA"/>
</dbReference>
<keyword evidence="4 5" id="KW-0413">Isomerase</keyword>
<dbReference type="SUPFAM" id="SSF55120">
    <property type="entry name" value="Pseudouridine synthase"/>
    <property type="match status" value="1"/>
</dbReference>
<dbReference type="GO" id="GO:0003723">
    <property type="term" value="F:RNA binding"/>
    <property type="evidence" value="ECO:0007669"/>
    <property type="project" value="InterPro"/>
</dbReference>
<comment type="function">
    <text evidence="5">Responsible for synthesis of pseudouridine from uracil-55 in the psi GC loop of transfer RNAs.</text>
</comment>
<protein>
    <recommendedName>
        <fullName evidence="5">tRNA pseudouridine synthase B</fullName>
        <ecNumber evidence="5">5.4.99.25</ecNumber>
    </recommendedName>
    <alternativeName>
        <fullName evidence="5">tRNA pseudouridine(55) synthase</fullName>
        <shortName evidence="5">Psi55 synthase</shortName>
    </alternativeName>
    <alternativeName>
        <fullName evidence="5">tRNA pseudouridylate synthase</fullName>
    </alternativeName>
    <alternativeName>
        <fullName evidence="5">tRNA-uridine isomerase</fullName>
    </alternativeName>
</protein>